<evidence type="ECO:0000256" key="1">
    <source>
        <dbReference type="SAM" id="Phobius"/>
    </source>
</evidence>
<evidence type="ECO:0000259" key="2">
    <source>
        <dbReference type="Pfam" id="PF01609"/>
    </source>
</evidence>
<dbReference type="Pfam" id="PF01609">
    <property type="entry name" value="DDE_Tnp_1"/>
    <property type="match status" value="1"/>
</dbReference>
<feature type="transmembrane region" description="Helical" evidence="1">
    <location>
        <begin position="115"/>
        <end position="135"/>
    </location>
</feature>
<dbReference type="PANTHER" id="PTHR30007">
    <property type="entry name" value="PHP DOMAIN PROTEIN"/>
    <property type="match status" value="1"/>
</dbReference>
<evidence type="ECO:0000313" key="4">
    <source>
        <dbReference type="Proteomes" id="UP000600101"/>
    </source>
</evidence>
<sequence>MYGYLRAFLRDGVWESIRHHFLVTLREGAGREASPTAAIIDTQSVRTTESGGPRGWDAAKRLKGRKRHVTVDTDGLLLGVVVHAADIQDADELGDLLKRVKPLYNWLRAVFADGIYNRLAALLACFLAGLVLLIVRRVAGTTGFVVQPRRWVVERSLGWFGRWRRLSKDYEALPEVSKAMVTLAAIRLMLHRLAHPAADACYPPKVRRVPTAERMTWPGISTRARS</sequence>
<proteinExistence type="predicted"/>
<organism evidence="3 4">
    <name type="scientific">Siccirubricoccus deserti</name>
    <dbReference type="NCBI Taxonomy" id="2013562"/>
    <lineage>
        <taxon>Bacteria</taxon>
        <taxon>Pseudomonadati</taxon>
        <taxon>Pseudomonadota</taxon>
        <taxon>Alphaproteobacteria</taxon>
        <taxon>Acetobacterales</taxon>
        <taxon>Roseomonadaceae</taxon>
        <taxon>Siccirubricoccus</taxon>
    </lineage>
</organism>
<dbReference type="NCBIfam" id="NF033580">
    <property type="entry name" value="transpos_IS5_3"/>
    <property type="match status" value="1"/>
</dbReference>
<dbReference type="AlphaFoldDB" id="A0A9X0UFY8"/>
<keyword evidence="4" id="KW-1185">Reference proteome</keyword>
<keyword evidence="1" id="KW-0812">Transmembrane</keyword>
<dbReference type="Proteomes" id="UP000600101">
    <property type="component" value="Unassembled WGS sequence"/>
</dbReference>
<name>A0A9X0UFY8_9PROT</name>
<reference evidence="3" key="1">
    <citation type="submission" date="2020-08" db="EMBL/GenBank/DDBJ databases">
        <authorList>
            <person name="Hu Y."/>
            <person name="Nguyen S.V."/>
            <person name="Li F."/>
            <person name="Fanning S."/>
        </authorList>
    </citation>
    <scope>NUCLEOTIDE SEQUENCE</scope>
    <source>
        <strain evidence="3">SYSU D8009</strain>
    </source>
</reference>
<gene>
    <name evidence="3" type="ORF">H7965_29170</name>
</gene>
<dbReference type="EMBL" id="JACOMF010000159">
    <property type="protein sequence ID" value="MBC4019287.1"/>
    <property type="molecule type" value="Genomic_DNA"/>
</dbReference>
<accession>A0A9X0UFY8</accession>
<keyword evidence="1" id="KW-0472">Membrane</keyword>
<dbReference type="GO" id="GO:0006313">
    <property type="term" value="P:DNA transposition"/>
    <property type="evidence" value="ECO:0007669"/>
    <property type="project" value="InterPro"/>
</dbReference>
<dbReference type="GO" id="GO:0004803">
    <property type="term" value="F:transposase activity"/>
    <property type="evidence" value="ECO:0007669"/>
    <property type="project" value="InterPro"/>
</dbReference>
<evidence type="ECO:0000313" key="3">
    <source>
        <dbReference type="EMBL" id="MBC4019287.1"/>
    </source>
</evidence>
<dbReference type="InterPro" id="IPR002559">
    <property type="entry name" value="Transposase_11"/>
</dbReference>
<comment type="caution">
    <text evidence="3">The sequence shown here is derived from an EMBL/GenBank/DDBJ whole genome shotgun (WGS) entry which is preliminary data.</text>
</comment>
<dbReference type="GO" id="GO:0003677">
    <property type="term" value="F:DNA binding"/>
    <property type="evidence" value="ECO:0007669"/>
    <property type="project" value="InterPro"/>
</dbReference>
<dbReference type="PANTHER" id="PTHR30007:SF0">
    <property type="entry name" value="TRANSPOSASE"/>
    <property type="match status" value="1"/>
</dbReference>
<feature type="domain" description="Transposase IS4-like" evidence="2">
    <location>
        <begin position="35"/>
        <end position="188"/>
    </location>
</feature>
<keyword evidence="1" id="KW-1133">Transmembrane helix</keyword>
<protein>
    <submittedName>
        <fullName evidence="3">IS5 family transposase</fullName>
    </submittedName>
</protein>